<organism evidence="1 2">
    <name type="scientific">Stygiolobus caldivivus</name>
    <dbReference type="NCBI Taxonomy" id="2824673"/>
    <lineage>
        <taxon>Archaea</taxon>
        <taxon>Thermoproteota</taxon>
        <taxon>Thermoprotei</taxon>
        <taxon>Sulfolobales</taxon>
        <taxon>Sulfolobaceae</taxon>
        <taxon>Stygiolobus</taxon>
    </lineage>
</organism>
<reference evidence="1 2" key="1">
    <citation type="submission" date="2021-04" db="EMBL/GenBank/DDBJ databases">
        <title>Complete genome sequence of Stygiolobus sp. KN-1.</title>
        <authorList>
            <person name="Nakamura K."/>
            <person name="Sakai H."/>
            <person name="Kurosawa N."/>
        </authorList>
    </citation>
    <scope>NUCLEOTIDE SEQUENCE [LARGE SCALE GENOMIC DNA]</scope>
    <source>
        <strain evidence="1 2">KN-1</strain>
    </source>
</reference>
<keyword evidence="2" id="KW-1185">Reference proteome</keyword>
<protein>
    <submittedName>
        <fullName evidence="1">Uncharacterized protein</fullName>
    </submittedName>
</protein>
<gene>
    <name evidence="1" type="ORF">KN1_28190</name>
</gene>
<dbReference type="AlphaFoldDB" id="A0A8D5ZKQ5"/>
<dbReference type="EMBL" id="AP024597">
    <property type="protein sequence ID" value="BCU71522.1"/>
    <property type="molecule type" value="Genomic_DNA"/>
</dbReference>
<dbReference type="Proteomes" id="UP000825123">
    <property type="component" value="Chromosome"/>
</dbReference>
<dbReference type="GeneID" id="66164535"/>
<accession>A0A8D5ZKQ5</accession>
<sequence>MKKASLFSGYTLSNNLVRLSMYEVMPCIVKTVTNQVITYDALRGLSKKIREKEEELVKEGIDKGFINDLAEDAENADGAICGSEERMRAYIEILYALEP</sequence>
<dbReference type="KEGG" id="csty:KN1_28190"/>
<evidence type="ECO:0000313" key="1">
    <source>
        <dbReference type="EMBL" id="BCU71522.1"/>
    </source>
</evidence>
<evidence type="ECO:0000313" key="2">
    <source>
        <dbReference type="Proteomes" id="UP000825123"/>
    </source>
</evidence>
<proteinExistence type="predicted"/>
<name>A0A8D5ZKQ5_9CREN</name>
<dbReference type="RefSeq" id="WP_225905714.1">
    <property type="nucleotide sequence ID" value="NZ_AP024597.1"/>
</dbReference>